<organism evidence="2">
    <name type="scientific">Cryptosporidium hominis</name>
    <dbReference type="NCBI Taxonomy" id="237895"/>
    <lineage>
        <taxon>Eukaryota</taxon>
        <taxon>Sar</taxon>
        <taxon>Alveolata</taxon>
        <taxon>Apicomplexa</taxon>
        <taxon>Conoidasida</taxon>
        <taxon>Coccidia</taxon>
        <taxon>Eucoccidiorida</taxon>
        <taxon>Eimeriorina</taxon>
        <taxon>Cryptosporidiidae</taxon>
        <taxon>Cryptosporidium</taxon>
    </lineage>
</organism>
<protein>
    <submittedName>
        <fullName evidence="2">Uncharacterized protein</fullName>
    </submittedName>
</protein>
<dbReference type="OrthoDB" id="337412at2759"/>
<reference evidence="3 4" key="1">
    <citation type="submission" date="2014-11" db="EMBL/GenBank/DDBJ databases">
        <title>Comparative genomic analysis of Cryptosporidium hominis reveals occurrence of genetic recombination in virulent subtypes.</title>
        <authorList>
            <person name="Guo Y."/>
            <person name="Tang K."/>
            <person name="Frace M."/>
            <person name="Li N."/>
            <person name="Roellig D.M."/>
            <person name="Sammons S."/>
            <person name="Knipe K."/>
            <person name="Rowe L."/>
            <person name="Feng Y."/>
            <person name="Xiao L."/>
        </authorList>
    </citation>
    <scope>NUCLEOTIDE SEQUENCE [LARGE SCALE GENOMIC DNA]</scope>
    <source>
        <strain evidence="3">30976</strain>
    </source>
</reference>
<dbReference type="VEuPathDB" id="CryptoDB:GY17_00000835"/>
<dbReference type="VEuPathDB" id="CryptoDB:CHUDEA8_3920"/>
<dbReference type="Proteomes" id="UP000199752">
    <property type="component" value="Chromosome 8"/>
</dbReference>
<evidence type="ECO:0000313" key="2">
    <source>
        <dbReference type="EMBL" id="CUV07944.1"/>
    </source>
</evidence>
<feature type="transmembrane region" description="Helical" evidence="1">
    <location>
        <begin position="205"/>
        <end position="226"/>
    </location>
</feature>
<evidence type="ECO:0000313" key="4">
    <source>
        <dbReference type="Proteomes" id="UP001429100"/>
    </source>
</evidence>
<keyword evidence="1" id="KW-0812">Transmembrane</keyword>
<dbReference type="VEuPathDB" id="CryptoDB:Chro.80450"/>
<keyword evidence="4" id="KW-1185">Reference proteome</keyword>
<dbReference type="EMBL" id="LN877954">
    <property type="protein sequence ID" value="CUV07944.1"/>
    <property type="molecule type" value="Genomic_DNA"/>
</dbReference>
<proteinExistence type="predicted"/>
<dbReference type="Proteomes" id="UP001429100">
    <property type="component" value="Unassembled WGS sequence"/>
</dbReference>
<reference evidence="2" key="2">
    <citation type="submission" date="2015-08" db="EMBL/GenBank/DDBJ databases">
        <authorList>
            <person name="Babu N.S."/>
            <person name="Beckwith C.J."/>
            <person name="Beseler K.G."/>
            <person name="Brison A."/>
            <person name="Carone J.V."/>
            <person name="Caskin T.P."/>
            <person name="Diamond M."/>
            <person name="Durham M.E."/>
            <person name="Foxe J.M."/>
            <person name="Go M."/>
            <person name="Henderson B.A."/>
            <person name="Jones I.B."/>
            <person name="McGettigan J.A."/>
            <person name="Micheletti S.J."/>
            <person name="Nasrallah M.E."/>
            <person name="Ortiz D."/>
            <person name="Piller C.R."/>
            <person name="Privatt S.R."/>
            <person name="Schneider S.L."/>
            <person name="Sharp S."/>
            <person name="Smith T.C."/>
            <person name="Stanton J.D."/>
            <person name="Ullery H.E."/>
            <person name="Wilson R.J."/>
            <person name="Serrano M.G."/>
            <person name="Buck G."/>
            <person name="Lee V."/>
            <person name="Wang Y."/>
            <person name="Carvalho R."/>
            <person name="Voegtly L."/>
            <person name="Shi R."/>
            <person name="Duckworth R."/>
            <person name="Johnson A."/>
            <person name="Loviza R."/>
            <person name="Walstead R."/>
            <person name="Shah Z."/>
            <person name="Kiflezghi M."/>
            <person name="Wade K."/>
            <person name="Ball S.L."/>
            <person name="Bradley K.W."/>
            <person name="Asai D.J."/>
            <person name="Bowman C.A."/>
            <person name="Russell D.A."/>
            <person name="Pope W.H."/>
            <person name="Jacobs-Sera D."/>
            <person name="Hendrix R.W."/>
            <person name="Hatfull G.F."/>
        </authorList>
    </citation>
    <scope>NUCLEOTIDE SEQUENCE [LARGE SCALE GENOMIC DNA]</scope>
</reference>
<dbReference type="AlphaFoldDB" id="A0A0S4TKM7"/>
<reference evidence="3 4" key="3">
    <citation type="submission" date="2017-10" db="EMBL/GenBank/DDBJ databases">
        <title>Consistent, comparative and evidence-based genome annotation and re-annotation for the closely-related species, Cryptosporidium parvum, C. hominis and C. tyzzeri.</title>
        <authorList>
            <person name="Baptista R.P."/>
            <person name="Li Y."/>
            <person name="Sateriale A."/>
            <person name="Striepen B."/>
            <person name="Kissinger J.C."/>
        </authorList>
    </citation>
    <scope>NUCLEOTIDE SEQUENCE [LARGE SCALE GENOMIC DNA]</scope>
    <source>
        <strain evidence="3">30976</strain>
    </source>
</reference>
<accession>A0A0S4TKM7</accession>
<keyword evidence="1" id="KW-0472">Membrane</keyword>
<keyword evidence="1" id="KW-1133">Transmembrane helix</keyword>
<sequence length="244" mass="28543">MPISIRRYLKINSFILILVISIFFSSLDATKKVIENKYDGNKQKEESLSPGINQPIENSQGENLALFEAYTKSLKFVLEGMFGPEYSQIISNKKNYENLPLCRENEQMVNKGCNVMMYSCSKHKNGKFSCYFYYWSFCQCSKPWKLKFLNYFIPPLYDCYPSVATEEDFSLALTSQNEEKIPLEKEFSKISEDLEIPVGICGTNVVFVIWILLVSSFFTWVIYRIYKFGCYIKNQITLSNRKRR</sequence>
<dbReference type="VEuPathDB" id="CryptoDB:ChTU502y2012_405g0435"/>
<evidence type="ECO:0000313" key="3">
    <source>
        <dbReference type="EMBL" id="PPS98120.1"/>
    </source>
</evidence>
<name>A0A0S4TKM7_CRYHO</name>
<gene>
    <name evidence="2" type="ORF">CHUDEA8_3920</name>
    <name evidence="3" type="ORF">GY17_00000835</name>
</gene>
<dbReference type="EMBL" id="JTAI01000002">
    <property type="protein sequence ID" value="PPS98120.1"/>
    <property type="molecule type" value="Genomic_DNA"/>
</dbReference>
<evidence type="ECO:0000256" key="1">
    <source>
        <dbReference type="SAM" id="Phobius"/>
    </source>
</evidence>